<keyword evidence="1" id="KW-0479">Metal-binding</keyword>
<comment type="caution">
    <text evidence="3">The sequence shown here is derived from an EMBL/GenBank/DDBJ whole genome shotgun (WGS) entry which is preliminary data.</text>
</comment>
<keyword evidence="4" id="KW-1185">Reference proteome</keyword>
<dbReference type="SMART" id="SM00343">
    <property type="entry name" value="ZnF_C2HC"/>
    <property type="match status" value="2"/>
</dbReference>
<evidence type="ECO:0000313" key="3">
    <source>
        <dbReference type="EMBL" id="KAK6122573.1"/>
    </source>
</evidence>
<name>A0ABR0UIY3_REHGL</name>
<keyword evidence="1" id="KW-0862">Zinc</keyword>
<keyword evidence="1" id="KW-0863">Zinc-finger</keyword>
<dbReference type="Gene3D" id="4.10.60.10">
    <property type="entry name" value="Zinc finger, CCHC-type"/>
    <property type="match status" value="1"/>
</dbReference>
<accession>A0ABR0UIY3</accession>
<dbReference type="InterPro" id="IPR036875">
    <property type="entry name" value="Znf_CCHC_sf"/>
</dbReference>
<protein>
    <recommendedName>
        <fullName evidence="2">CCHC-type domain-containing protein</fullName>
    </recommendedName>
</protein>
<dbReference type="SUPFAM" id="SSF57756">
    <property type="entry name" value="Retrovirus zinc finger-like domains"/>
    <property type="match status" value="1"/>
</dbReference>
<gene>
    <name evidence="3" type="ORF">DH2020_043682</name>
</gene>
<reference evidence="3 4" key="1">
    <citation type="journal article" date="2021" name="Comput. Struct. Biotechnol. J.">
        <title>De novo genome assembly of the potent medicinal plant Rehmannia glutinosa using nanopore technology.</title>
        <authorList>
            <person name="Ma L."/>
            <person name="Dong C."/>
            <person name="Song C."/>
            <person name="Wang X."/>
            <person name="Zheng X."/>
            <person name="Niu Y."/>
            <person name="Chen S."/>
            <person name="Feng W."/>
        </authorList>
    </citation>
    <scope>NUCLEOTIDE SEQUENCE [LARGE SCALE GENOMIC DNA]</scope>
    <source>
        <strain evidence="3">DH-2019</strain>
    </source>
</reference>
<dbReference type="PROSITE" id="PS50158">
    <property type="entry name" value="ZF_CCHC"/>
    <property type="match status" value="1"/>
</dbReference>
<evidence type="ECO:0000256" key="1">
    <source>
        <dbReference type="PROSITE-ProRule" id="PRU00047"/>
    </source>
</evidence>
<evidence type="ECO:0000313" key="4">
    <source>
        <dbReference type="Proteomes" id="UP001318860"/>
    </source>
</evidence>
<dbReference type="InterPro" id="IPR001878">
    <property type="entry name" value="Znf_CCHC"/>
</dbReference>
<dbReference type="EMBL" id="JABTTQ020002682">
    <property type="protein sequence ID" value="KAK6122573.1"/>
    <property type="molecule type" value="Genomic_DNA"/>
</dbReference>
<dbReference type="Proteomes" id="UP001318860">
    <property type="component" value="Unassembled WGS sequence"/>
</dbReference>
<proteinExistence type="predicted"/>
<feature type="domain" description="CCHC-type" evidence="2">
    <location>
        <begin position="164"/>
        <end position="179"/>
    </location>
</feature>
<evidence type="ECO:0000259" key="2">
    <source>
        <dbReference type="PROSITE" id="PS50158"/>
    </source>
</evidence>
<sequence length="182" mass="20371">MIVGILESIEHLGRAHNLDPHSSTILKHNRTTLIPPWTSITFELRQWQLNLQHFTNMRNKLPSGGSRQEIQKQLLSVETNTYDVVVRAAARVESGLSRLESQLKVNISNTKKSFAGQTSKKPQQFLKGGVKDFNGKGKHGQILVCSYCNKPGHTPEECWRKAGKCLRCGSGQHQVKDCPMAV</sequence>
<organism evidence="3 4">
    <name type="scientific">Rehmannia glutinosa</name>
    <name type="common">Chinese foxglove</name>
    <dbReference type="NCBI Taxonomy" id="99300"/>
    <lineage>
        <taxon>Eukaryota</taxon>
        <taxon>Viridiplantae</taxon>
        <taxon>Streptophyta</taxon>
        <taxon>Embryophyta</taxon>
        <taxon>Tracheophyta</taxon>
        <taxon>Spermatophyta</taxon>
        <taxon>Magnoliopsida</taxon>
        <taxon>eudicotyledons</taxon>
        <taxon>Gunneridae</taxon>
        <taxon>Pentapetalae</taxon>
        <taxon>asterids</taxon>
        <taxon>lamiids</taxon>
        <taxon>Lamiales</taxon>
        <taxon>Orobanchaceae</taxon>
        <taxon>Rehmannieae</taxon>
        <taxon>Rehmannia</taxon>
    </lineage>
</organism>